<dbReference type="EMBL" id="VOPY01000003">
    <property type="protein sequence ID" value="TXC68408.1"/>
    <property type="molecule type" value="Genomic_DNA"/>
</dbReference>
<dbReference type="CDD" id="cd01734">
    <property type="entry name" value="YlxS_C"/>
    <property type="match status" value="1"/>
</dbReference>
<evidence type="ECO:0000313" key="7">
    <source>
        <dbReference type="Proteomes" id="UP000321129"/>
    </source>
</evidence>
<dbReference type="RefSeq" id="WP_147123645.1">
    <property type="nucleotide sequence ID" value="NZ_VOPY01000003.1"/>
</dbReference>
<feature type="domain" description="Ribosome maturation factor RimP C-terminal" evidence="5">
    <location>
        <begin position="82"/>
        <end position="147"/>
    </location>
</feature>
<reference evidence="6 7" key="1">
    <citation type="submission" date="2019-08" db="EMBL/GenBank/DDBJ databases">
        <title>Sphingorhabdus soil sp. nov., isolated from arctic soil.</title>
        <authorList>
            <person name="Liu Y."/>
        </authorList>
    </citation>
    <scope>NUCLEOTIDE SEQUENCE [LARGE SCALE GENOMIC DNA]</scope>
    <source>
        <strain evidence="6 7">D-2Q-5-6</strain>
    </source>
</reference>
<evidence type="ECO:0000259" key="4">
    <source>
        <dbReference type="Pfam" id="PF02576"/>
    </source>
</evidence>
<dbReference type="Gene3D" id="2.30.30.180">
    <property type="entry name" value="Ribosome maturation factor RimP, C-terminal domain"/>
    <property type="match status" value="1"/>
</dbReference>
<dbReference type="AlphaFoldDB" id="A0A5C6U9X1"/>
<sequence>MIAAEAQALGFDLVRVKLFAGDDRTLQVMAERPDTRQLTIDDCGALSRAISERLDALEEAGKDPIDGTYRLEVSSPGIDRPLTRRADFSDWAGHEARISVVEAVDGLKTVKGDIVGIDGDIVTIADNKHGTQTIAFDNIHSAKLKLTDALIASTAPLAQDGAEFIEEEGQD</sequence>
<dbReference type="GO" id="GO:0005829">
    <property type="term" value="C:cytosol"/>
    <property type="evidence" value="ECO:0007669"/>
    <property type="project" value="TreeGrafter"/>
</dbReference>
<gene>
    <name evidence="3 6" type="primary">rimP</name>
    <name evidence="6" type="ORF">FSZ31_11370</name>
</gene>
<dbReference type="NCBIfam" id="NF011229">
    <property type="entry name" value="PRK14636.1"/>
    <property type="match status" value="1"/>
</dbReference>
<evidence type="ECO:0000313" key="6">
    <source>
        <dbReference type="EMBL" id="TXC68408.1"/>
    </source>
</evidence>
<protein>
    <recommendedName>
        <fullName evidence="3">Ribosome maturation factor RimP</fullName>
    </recommendedName>
</protein>
<dbReference type="Proteomes" id="UP000321129">
    <property type="component" value="Unassembled WGS sequence"/>
</dbReference>
<keyword evidence="7" id="KW-1185">Reference proteome</keyword>
<dbReference type="Pfam" id="PF02576">
    <property type="entry name" value="RimP_N"/>
    <property type="match status" value="1"/>
</dbReference>
<comment type="subcellular location">
    <subcellularLocation>
        <location evidence="3">Cytoplasm</location>
    </subcellularLocation>
</comment>
<evidence type="ECO:0000256" key="2">
    <source>
        <dbReference type="ARBA" id="ARBA00022517"/>
    </source>
</evidence>
<keyword evidence="2 3" id="KW-0690">Ribosome biogenesis</keyword>
<dbReference type="GO" id="GO:0006412">
    <property type="term" value="P:translation"/>
    <property type="evidence" value="ECO:0007669"/>
    <property type="project" value="TreeGrafter"/>
</dbReference>
<dbReference type="PANTHER" id="PTHR33867">
    <property type="entry name" value="RIBOSOME MATURATION FACTOR RIMP"/>
    <property type="match status" value="1"/>
</dbReference>
<dbReference type="InterPro" id="IPR036847">
    <property type="entry name" value="RimP_C_sf"/>
</dbReference>
<keyword evidence="1 3" id="KW-0963">Cytoplasm</keyword>
<organism evidence="6 7">
    <name type="scientific">Flavisphingopyxis soli</name>
    <dbReference type="NCBI Taxonomy" id="2601267"/>
    <lineage>
        <taxon>Bacteria</taxon>
        <taxon>Pseudomonadati</taxon>
        <taxon>Pseudomonadota</taxon>
        <taxon>Alphaproteobacteria</taxon>
        <taxon>Sphingomonadales</taxon>
        <taxon>Sphingopyxidaceae</taxon>
        <taxon>Flavisphingopyxis</taxon>
    </lineage>
</organism>
<dbReference type="PANTHER" id="PTHR33867:SF1">
    <property type="entry name" value="RIBOSOME MATURATION FACTOR RIMP"/>
    <property type="match status" value="1"/>
</dbReference>
<comment type="caution">
    <text evidence="6">The sequence shown here is derived from an EMBL/GenBank/DDBJ whole genome shotgun (WGS) entry which is preliminary data.</text>
</comment>
<dbReference type="OrthoDB" id="9805006at2"/>
<dbReference type="InterPro" id="IPR003728">
    <property type="entry name" value="Ribosome_maturation_RimP"/>
</dbReference>
<dbReference type="SUPFAM" id="SSF74942">
    <property type="entry name" value="YhbC-like, C-terminal domain"/>
    <property type="match status" value="1"/>
</dbReference>
<dbReference type="Pfam" id="PF17384">
    <property type="entry name" value="DUF150_C"/>
    <property type="match status" value="1"/>
</dbReference>
<dbReference type="InterPro" id="IPR028998">
    <property type="entry name" value="RimP_C"/>
</dbReference>
<name>A0A5C6U9X1_9SPHN</name>
<dbReference type="GO" id="GO:0000028">
    <property type="term" value="P:ribosomal small subunit assembly"/>
    <property type="evidence" value="ECO:0007669"/>
    <property type="project" value="TreeGrafter"/>
</dbReference>
<dbReference type="Gene3D" id="3.30.300.70">
    <property type="entry name" value="RimP-like superfamily, N-terminal"/>
    <property type="match status" value="1"/>
</dbReference>
<dbReference type="HAMAP" id="MF_01077">
    <property type="entry name" value="RimP"/>
    <property type="match status" value="1"/>
</dbReference>
<dbReference type="SUPFAM" id="SSF75420">
    <property type="entry name" value="YhbC-like, N-terminal domain"/>
    <property type="match status" value="1"/>
</dbReference>
<accession>A0A5C6U9X1</accession>
<dbReference type="InterPro" id="IPR035956">
    <property type="entry name" value="RimP_N_sf"/>
</dbReference>
<evidence type="ECO:0000256" key="1">
    <source>
        <dbReference type="ARBA" id="ARBA00022490"/>
    </source>
</evidence>
<evidence type="ECO:0000259" key="5">
    <source>
        <dbReference type="Pfam" id="PF17384"/>
    </source>
</evidence>
<proteinExistence type="inferred from homology"/>
<comment type="function">
    <text evidence="3">Required for maturation of 30S ribosomal subunits.</text>
</comment>
<dbReference type="InterPro" id="IPR028989">
    <property type="entry name" value="RimP_N"/>
</dbReference>
<evidence type="ECO:0000256" key="3">
    <source>
        <dbReference type="HAMAP-Rule" id="MF_01077"/>
    </source>
</evidence>
<feature type="domain" description="Ribosome maturation factor RimP N-terminal" evidence="4">
    <location>
        <begin position="2"/>
        <end position="79"/>
    </location>
</feature>
<comment type="similarity">
    <text evidence="3">Belongs to the RimP family.</text>
</comment>